<dbReference type="GO" id="GO:0009396">
    <property type="term" value="P:folic acid-containing compound biosynthetic process"/>
    <property type="evidence" value="ECO:0007669"/>
    <property type="project" value="TreeGrafter"/>
</dbReference>
<organism evidence="6 7">
    <name type="scientific">Mariprofundus ferrooxydans PV-1</name>
    <dbReference type="NCBI Taxonomy" id="314345"/>
    <lineage>
        <taxon>Bacteria</taxon>
        <taxon>Pseudomonadati</taxon>
        <taxon>Pseudomonadota</taxon>
        <taxon>Candidatius Mariprofundia</taxon>
        <taxon>Mariprofundales</taxon>
        <taxon>Mariprofundaceae</taxon>
        <taxon>Mariprofundus</taxon>
    </lineage>
</organism>
<dbReference type="RefSeq" id="WP_009849536.1">
    <property type="nucleotide sequence ID" value="NZ_DS022294.1"/>
</dbReference>
<feature type="binding site" evidence="4">
    <location>
        <begin position="6"/>
        <end position="10"/>
    </location>
    <ligand>
        <name>ATP</name>
        <dbReference type="ChEBI" id="CHEBI:30616"/>
    </ligand>
</feature>
<dbReference type="STRING" id="314344.AL013_07240"/>
<dbReference type="Gene3D" id="3.40.50.10420">
    <property type="entry name" value="NagB/RpiA/CoA transferase-like"/>
    <property type="match status" value="1"/>
</dbReference>
<evidence type="ECO:0000256" key="3">
    <source>
        <dbReference type="ARBA" id="ARBA00022840"/>
    </source>
</evidence>
<feature type="binding site" evidence="4">
    <location>
        <position position="57"/>
    </location>
    <ligand>
        <name>substrate</name>
    </ligand>
</feature>
<sequence length="190" mass="21483">MISSDKNVLRSSALSARRELSPEQRSAYSRTICLRLHEILAAAQPDCLLAYRSLPNEVDTTPLFQDTATQLYAPVTHHHEHMEWRKICRDTVWHAGVFGVDEPQEGPLWSAASGHTILVCPLVAFDQRGNRLGMGKGCFDFWLAQYRSSIDQVIGLAFSCQQVAEVPAERHDMPMDFIITEKEVTQCLKR</sequence>
<evidence type="ECO:0000256" key="2">
    <source>
        <dbReference type="ARBA" id="ARBA00022741"/>
    </source>
</evidence>
<gene>
    <name evidence="6" type="ORF">SPV1_10084</name>
</gene>
<dbReference type="SUPFAM" id="SSF100950">
    <property type="entry name" value="NagB/RpiA/CoA transferase-like"/>
    <property type="match status" value="1"/>
</dbReference>
<evidence type="ECO:0000256" key="1">
    <source>
        <dbReference type="ARBA" id="ARBA00010638"/>
    </source>
</evidence>
<comment type="catalytic activity">
    <reaction evidence="5">
        <text>(6S)-5-formyl-5,6,7,8-tetrahydrofolate + ATP = (6R)-5,10-methenyltetrahydrofolate + ADP + phosphate</text>
        <dbReference type="Rhea" id="RHEA:10488"/>
        <dbReference type="ChEBI" id="CHEBI:30616"/>
        <dbReference type="ChEBI" id="CHEBI:43474"/>
        <dbReference type="ChEBI" id="CHEBI:57455"/>
        <dbReference type="ChEBI" id="CHEBI:57457"/>
        <dbReference type="ChEBI" id="CHEBI:456216"/>
        <dbReference type="EC" id="6.3.3.2"/>
    </reaction>
</comment>
<dbReference type="NCBIfam" id="TIGR02727">
    <property type="entry name" value="MTHFS_bact"/>
    <property type="match status" value="1"/>
</dbReference>
<dbReference type="PIRSF" id="PIRSF006806">
    <property type="entry name" value="FTHF_cligase"/>
    <property type="match status" value="1"/>
</dbReference>
<dbReference type="FunCoup" id="Q0EWY4">
    <property type="interactions" value="308"/>
</dbReference>
<keyword evidence="3 4" id="KW-0067">ATP-binding</keyword>
<dbReference type="InParanoid" id="Q0EWY4"/>
<dbReference type="AlphaFoldDB" id="Q0EWY4"/>
<dbReference type="InterPro" id="IPR037171">
    <property type="entry name" value="NagB/RpiA_transferase-like"/>
</dbReference>
<evidence type="ECO:0000313" key="6">
    <source>
        <dbReference type="EMBL" id="EAU53773.1"/>
    </source>
</evidence>
<dbReference type="eggNOG" id="COG0212">
    <property type="taxonomic scope" value="Bacteria"/>
</dbReference>
<dbReference type="GO" id="GO:0035999">
    <property type="term" value="P:tetrahydrofolate interconversion"/>
    <property type="evidence" value="ECO:0007669"/>
    <property type="project" value="TreeGrafter"/>
</dbReference>
<keyword evidence="6" id="KW-0436">Ligase</keyword>
<dbReference type="HOGENOM" id="CLU_066245_0_1_0"/>
<protein>
    <recommendedName>
        <fullName evidence="5">5-formyltetrahydrofolate cyclo-ligase</fullName>
        <ecNumber evidence="5">6.3.3.2</ecNumber>
    </recommendedName>
</protein>
<dbReference type="OrthoDB" id="9801938at2"/>
<keyword evidence="7" id="KW-1185">Reference proteome</keyword>
<reference evidence="6 7" key="1">
    <citation type="submission" date="2006-09" db="EMBL/GenBank/DDBJ databases">
        <authorList>
            <person name="Emerson D."/>
            <person name="Ferriera S."/>
            <person name="Johnson J."/>
            <person name="Kravitz S."/>
            <person name="Halpern A."/>
            <person name="Remington K."/>
            <person name="Beeson K."/>
            <person name="Tran B."/>
            <person name="Rogers Y.-H."/>
            <person name="Friedman R."/>
            <person name="Venter J.C."/>
        </authorList>
    </citation>
    <scope>NUCLEOTIDE SEQUENCE [LARGE SCALE GENOMIC DNA]</scope>
    <source>
        <strain evidence="6 7">PV-1</strain>
    </source>
</reference>
<evidence type="ECO:0000313" key="7">
    <source>
        <dbReference type="Proteomes" id="UP000005297"/>
    </source>
</evidence>
<evidence type="ECO:0000256" key="5">
    <source>
        <dbReference type="RuleBase" id="RU361279"/>
    </source>
</evidence>
<keyword evidence="5" id="KW-0460">Magnesium</keyword>
<proteinExistence type="inferred from homology"/>
<dbReference type="Pfam" id="PF01812">
    <property type="entry name" value="5-FTHF_cyc-lig"/>
    <property type="match status" value="1"/>
</dbReference>
<dbReference type="InterPro" id="IPR002698">
    <property type="entry name" value="FTHF_cligase"/>
</dbReference>
<dbReference type="EC" id="6.3.3.2" evidence="5"/>
<accession>Q0EWY4</accession>
<dbReference type="GO" id="GO:0046872">
    <property type="term" value="F:metal ion binding"/>
    <property type="evidence" value="ECO:0007669"/>
    <property type="project" value="UniProtKB-KW"/>
</dbReference>
<dbReference type="InterPro" id="IPR024185">
    <property type="entry name" value="FTHF_cligase-like_sf"/>
</dbReference>
<evidence type="ECO:0000256" key="4">
    <source>
        <dbReference type="PIRSR" id="PIRSR006806-1"/>
    </source>
</evidence>
<comment type="cofactor">
    <cofactor evidence="5">
        <name>Mg(2+)</name>
        <dbReference type="ChEBI" id="CHEBI:18420"/>
    </cofactor>
</comment>
<dbReference type="EMBL" id="AATS01000017">
    <property type="protein sequence ID" value="EAU53773.1"/>
    <property type="molecule type" value="Genomic_DNA"/>
</dbReference>
<keyword evidence="2 4" id="KW-0547">Nucleotide-binding</keyword>
<dbReference type="GO" id="GO:0005524">
    <property type="term" value="F:ATP binding"/>
    <property type="evidence" value="ECO:0007669"/>
    <property type="project" value="UniProtKB-KW"/>
</dbReference>
<comment type="caution">
    <text evidence="6">The sequence shown here is derived from an EMBL/GenBank/DDBJ whole genome shotgun (WGS) entry which is preliminary data.</text>
</comment>
<dbReference type="PANTHER" id="PTHR23407:SF1">
    <property type="entry name" value="5-FORMYLTETRAHYDROFOLATE CYCLO-LIGASE"/>
    <property type="match status" value="1"/>
</dbReference>
<keyword evidence="5" id="KW-0479">Metal-binding</keyword>
<dbReference type="GO" id="GO:0030272">
    <property type="term" value="F:5-formyltetrahydrofolate cyclo-ligase activity"/>
    <property type="evidence" value="ECO:0007669"/>
    <property type="project" value="UniProtKB-EC"/>
</dbReference>
<comment type="similarity">
    <text evidence="1 5">Belongs to the 5-formyltetrahydrofolate cyclo-ligase family.</text>
</comment>
<dbReference type="Proteomes" id="UP000005297">
    <property type="component" value="Unassembled WGS sequence"/>
</dbReference>
<dbReference type="PANTHER" id="PTHR23407">
    <property type="entry name" value="ATPASE INHIBITOR/5-FORMYLTETRAHYDROFOLATE CYCLO-LIGASE"/>
    <property type="match status" value="1"/>
</dbReference>
<name>Q0EWY4_9PROT</name>